<comment type="caution">
    <text evidence="2">The sequence shown here is derived from an EMBL/GenBank/DDBJ whole genome shotgun (WGS) entry which is preliminary data.</text>
</comment>
<reference evidence="2" key="2">
    <citation type="submission" date="2023-05" db="EMBL/GenBank/DDBJ databases">
        <authorList>
            <consortium name="Lawrence Berkeley National Laboratory"/>
            <person name="Steindorff A."/>
            <person name="Hensen N."/>
            <person name="Bonometti L."/>
            <person name="Westerberg I."/>
            <person name="Brannstrom I.O."/>
            <person name="Guillou S."/>
            <person name="Cros-Aarteil S."/>
            <person name="Calhoun S."/>
            <person name="Haridas S."/>
            <person name="Kuo A."/>
            <person name="Mondo S."/>
            <person name="Pangilinan J."/>
            <person name="Riley R."/>
            <person name="Labutti K."/>
            <person name="Andreopoulos B."/>
            <person name="Lipzen A."/>
            <person name="Chen C."/>
            <person name="Yanf M."/>
            <person name="Daum C."/>
            <person name="Ng V."/>
            <person name="Clum A."/>
            <person name="Ohm R."/>
            <person name="Martin F."/>
            <person name="Silar P."/>
            <person name="Natvig D."/>
            <person name="Lalanne C."/>
            <person name="Gautier V."/>
            <person name="Ament-Velasquez S.L."/>
            <person name="Kruys A."/>
            <person name="Hutchinson M.I."/>
            <person name="Powell A.J."/>
            <person name="Barry K."/>
            <person name="Miller A.N."/>
            <person name="Grigoriev I.V."/>
            <person name="Debuchy R."/>
            <person name="Gladieux P."/>
            <person name="Thoren M.H."/>
            <person name="Johannesson H."/>
        </authorList>
    </citation>
    <scope>NUCLEOTIDE SEQUENCE</scope>
    <source>
        <strain evidence="2">CBS 103.79</strain>
    </source>
</reference>
<gene>
    <name evidence="2" type="ORF">C8A05DRAFT_41407</name>
</gene>
<feature type="compositionally biased region" description="Low complexity" evidence="1">
    <location>
        <begin position="40"/>
        <end position="56"/>
    </location>
</feature>
<feature type="region of interest" description="Disordered" evidence="1">
    <location>
        <begin position="1"/>
        <end position="56"/>
    </location>
</feature>
<evidence type="ECO:0000256" key="1">
    <source>
        <dbReference type="SAM" id="MobiDB-lite"/>
    </source>
</evidence>
<organism evidence="2 3">
    <name type="scientific">Staphylotrichum tortipilum</name>
    <dbReference type="NCBI Taxonomy" id="2831512"/>
    <lineage>
        <taxon>Eukaryota</taxon>
        <taxon>Fungi</taxon>
        <taxon>Dikarya</taxon>
        <taxon>Ascomycota</taxon>
        <taxon>Pezizomycotina</taxon>
        <taxon>Sordariomycetes</taxon>
        <taxon>Sordariomycetidae</taxon>
        <taxon>Sordariales</taxon>
        <taxon>Chaetomiaceae</taxon>
        <taxon>Staphylotrichum</taxon>
    </lineage>
</organism>
<protein>
    <recommendedName>
        <fullName evidence="4">F-box domain-containing protein</fullName>
    </recommendedName>
</protein>
<evidence type="ECO:0008006" key="4">
    <source>
        <dbReference type="Google" id="ProtNLM"/>
    </source>
</evidence>
<dbReference type="AlphaFoldDB" id="A0AAN6MS86"/>
<name>A0AAN6MS86_9PEZI</name>
<evidence type="ECO:0000313" key="2">
    <source>
        <dbReference type="EMBL" id="KAK3905670.1"/>
    </source>
</evidence>
<dbReference type="EMBL" id="MU855350">
    <property type="protein sequence ID" value="KAK3905670.1"/>
    <property type="molecule type" value="Genomic_DNA"/>
</dbReference>
<sequence length="491" mass="56263">MAARAPKCLTEGCSGPGPARFMASSSPAAYFTPRPPPSSTRPTDSPSTTPLRPRSLSRRCTPYCHIAGITDKPHHPQRLLAQWHSAAACLSLITSGRLELGLVCDIDPQHPCALEVARSATAPLGLIPQLRDCHVRLCKTRDPRLQQVAQDATPLLNRTTLTTLPRELRLRILEYTDLITPSREVTWSPQDQADVIFSYDSYTAPDRQYRDQFSPCWEFYHTPRSVGCFCRRRHTAFSLTCTCWAPPGPALFLVCRALCRDAQLVFFSGNHFIVHDYKSAPCWVVPVLEERFEHWTEPPPRYDYTSERFGASRFLREVIPTHCLAYLRFLELVFPLYPPTSWPQAGQPAMQDWWATMDWIRDKINAPGLTIRLVGAEVGGTAPDAYTQVITMSDGEIIMESYQELLRSIKPLADNGLARFYAHLPYPWRFTVTEGIGQNYYYNWEWVDDRARELKEQAERFVLGNRYEEIYADGKEEPENSFWTWTHYAQY</sequence>
<proteinExistence type="predicted"/>
<keyword evidence="3" id="KW-1185">Reference proteome</keyword>
<dbReference type="Proteomes" id="UP001303889">
    <property type="component" value="Unassembled WGS sequence"/>
</dbReference>
<reference evidence="2" key="1">
    <citation type="journal article" date="2023" name="Mol. Phylogenet. Evol.">
        <title>Genome-scale phylogeny and comparative genomics of the fungal order Sordariales.</title>
        <authorList>
            <person name="Hensen N."/>
            <person name="Bonometti L."/>
            <person name="Westerberg I."/>
            <person name="Brannstrom I.O."/>
            <person name="Guillou S."/>
            <person name="Cros-Aarteil S."/>
            <person name="Calhoun S."/>
            <person name="Haridas S."/>
            <person name="Kuo A."/>
            <person name="Mondo S."/>
            <person name="Pangilinan J."/>
            <person name="Riley R."/>
            <person name="LaButti K."/>
            <person name="Andreopoulos B."/>
            <person name="Lipzen A."/>
            <person name="Chen C."/>
            <person name="Yan M."/>
            <person name="Daum C."/>
            <person name="Ng V."/>
            <person name="Clum A."/>
            <person name="Steindorff A."/>
            <person name="Ohm R.A."/>
            <person name="Martin F."/>
            <person name="Silar P."/>
            <person name="Natvig D.O."/>
            <person name="Lalanne C."/>
            <person name="Gautier V."/>
            <person name="Ament-Velasquez S.L."/>
            <person name="Kruys A."/>
            <person name="Hutchinson M.I."/>
            <person name="Powell A.J."/>
            <person name="Barry K."/>
            <person name="Miller A.N."/>
            <person name="Grigoriev I.V."/>
            <person name="Debuchy R."/>
            <person name="Gladieux P."/>
            <person name="Hiltunen Thoren M."/>
            <person name="Johannesson H."/>
        </authorList>
    </citation>
    <scope>NUCLEOTIDE SEQUENCE</scope>
    <source>
        <strain evidence="2">CBS 103.79</strain>
    </source>
</reference>
<evidence type="ECO:0000313" key="3">
    <source>
        <dbReference type="Proteomes" id="UP001303889"/>
    </source>
</evidence>
<accession>A0AAN6MS86</accession>